<dbReference type="KEGG" id="uam:UABAM_06421"/>
<sequence>MRYIICFVILCSLGIQAQSSWKKVSGSVHLVLQGNDGAVYSVKHDQNIYQYQGKQWQKIGNRARNFVVARGDLYALSSDAQSVLLYNKTLSAWQRVGGAATEIYGGGAGLFAKNAMSEIYAYNCHLSQRGWSKISGPAQMVAGASVNGQYYLYKIHSNGATVSQYDFARKVWKRVGGAAGAIYAGGDQLYATNPQNGDLWQYKRGRWRKISHRARMFAVANRTGKLYRSLEEGVYQYNDAQNRWFKIGGPAQKIFVSAVGDVYATNPQTNELWTLTSESEREPRQKGMLSNISIASMIAAHPCPEMLWVTLRLLQRYQQNFPGGASQIESYFRNSIATAKERENLQNITRGLAKHAAAIQARVRTASLRSMSVQDRISPQVMKMVVSAMKKPVKVQKTYNITELPLGKLLYNARHFGQKYNIRLVGIKSHRDADDEGWEIGPDHEEPVVIWTMFGQNYFRAGTTDAASIALNEEHQFKKDINVFGGPQYEPLTPAQISLFTYQVVELDSDGPSVDDMKNTLKTAGKAVLAGFKGDWGAAISNGLDAIGDTIKICLAIAAGGHDVSPLMLAVFTPDNLLKMTSGSQEYPVDKAYLKSVGDYKLLSIRRAIVYGTSNNPQWSVYYVITRTNTRK</sequence>
<gene>
    <name evidence="2" type="ORF">UABAM_06421</name>
</gene>
<evidence type="ECO:0000313" key="3">
    <source>
        <dbReference type="Proteomes" id="UP000326354"/>
    </source>
</evidence>
<dbReference type="EMBL" id="AP019860">
    <property type="protein sequence ID" value="BBM88005.1"/>
    <property type="molecule type" value="Genomic_DNA"/>
</dbReference>
<evidence type="ECO:0000313" key="2">
    <source>
        <dbReference type="EMBL" id="BBM88005.1"/>
    </source>
</evidence>
<protein>
    <submittedName>
        <fullName evidence="2">Uncharacterized protein</fullName>
    </submittedName>
</protein>
<dbReference type="RefSeq" id="WP_151972089.1">
    <property type="nucleotide sequence ID" value="NZ_AP019860.1"/>
</dbReference>
<keyword evidence="1" id="KW-0732">Signal</keyword>
<accession>A0A5S9IWV5</accession>
<reference evidence="2 3" key="1">
    <citation type="submission" date="2019-08" db="EMBL/GenBank/DDBJ databases">
        <title>Complete genome sequence of Candidatus Uab amorphum.</title>
        <authorList>
            <person name="Shiratori T."/>
            <person name="Suzuki S."/>
            <person name="Kakizawa Y."/>
            <person name="Ishida K."/>
        </authorList>
    </citation>
    <scope>NUCLEOTIDE SEQUENCE [LARGE SCALE GENOMIC DNA]</scope>
    <source>
        <strain evidence="2 3">SRT547</strain>
    </source>
</reference>
<dbReference type="SMART" id="SM00706">
    <property type="entry name" value="TECPR"/>
    <property type="match status" value="4"/>
</dbReference>
<name>A0A5S9IWV5_UABAM</name>
<feature type="chain" id="PRO_5024907891" evidence="1">
    <location>
        <begin position="18"/>
        <end position="632"/>
    </location>
</feature>
<dbReference type="AlphaFoldDB" id="A0A5S9IWV5"/>
<keyword evidence="3" id="KW-1185">Reference proteome</keyword>
<dbReference type="InterPro" id="IPR006624">
    <property type="entry name" value="Beta-propeller_rpt_TECPR"/>
</dbReference>
<evidence type="ECO:0000256" key="1">
    <source>
        <dbReference type="SAM" id="SignalP"/>
    </source>
</evidence>
<dbReference type="OrthoDB" id="3679112at2"/>
<proteinExistence type="predicted"/>
<organism evidence="2 3">
    <name type="scientific">Uabimicrobium amorphum</name>
    <dbReference type="NCBI Taxonomy" id="2596890"/>
    <lineage>
        <taxon>Bacteria</taxon>
        <taxon>Pseudomonadati</taxon>
        <taxon>Planctomycetota</taxon>
        <taxon>Candidatus Uabimicrobiia</taxon>
        <taxon>Candidatus Uabimicrobiales</taxon>
        <taxon>Candidatus Uabimicrobiaceae</taxon>
        <taxon>Candidatus Uabimicrobium</taxon>
    </lineage>
</organism>
<feature type="signal peptide" evidence="1">
    <location>
        <begin position="1"/>
        <end position="17"/>
    </location>
</feature>
<dbReference type="Proteomes" id="UP000326354">
    <property type="component" value="Chromosome"/>
</dbReference>